<dbReference type="GO" id="GO:0005198">
    <property type="term" value="F:structural molecule activity"/>
    <property type="evidence" value="ECO:0007669"/>
    <property type="project" value="InterPro"/>
</dbReference>
<feature type="region of interest" description="Disordered" evidence="1">
    <location>
        <begin position="116"/>
        <end position="170"/>
    </location>
</feature>
<organism evidence="2">
    <name type="scientific">uncultured densovirus</name>
    <dbReference type="NCBI Taxonomy" id="748192"/>
    <lineage>
        <taxon>Viruses</taxon>
        <taxon>Monodnaviria</taxon>
        <taxon>Shotokuvirae</taxon>
        <taxon>Cossaviricota</taxon>
        <taxon>Quintoviricetes</taxon>
        <taxon>Piccovirales</taxon>
        <taxon>Parvoviridae</taxon>
        <taxon>Densovirinae</taxon>
        <taxon>environmental samples</taxon>
    </lineage>
</organism>
<dbReference type="EMBL" id="MT733035">
    <property type="protein sequence ID" value="QOD39543.1"/>
    <property type="molecule type" value="Genomic_DNA"/>
</dbReference>
<name>A0A7L7YQI3_9VIRU</name>
<feature type="compositionally biased region" description="Basic and acidic residues" evidence="1">
    <location>
        <begin position="245"/>
        <end position="261"/>
    </location>
</feature>
<dbReference type="Pfam" id="PF02336">
    <property type="entry name" value="Denso_VP4"/>
    <property type="match status" value="1"/>
</dbReference>
<dbReference type="InterPro" id="IPR003433">
    <property type="entry name" value="Capsid_VP4_densovirus"/>
</dbReference>
<dbReference type="SUPFAM" id="SSF88645">
    <property type="entry name" value="ssDNA viruses"/>
    <property type="match status" value="1"/>
</dbReference>
<reference evidence="2" key="1">
    <citation type="submission" date="2020-07" db="EMBL/GenBank/DDBJ databases">
        <title>Diversity of sea star-associated densoviruses and transcribed endogenized viral elements of densovirus origin.</title>
        <authorList>
            <person name="Jackson E.W."/>
            <person name="Hewson I."/>
        </authorList>
    </citation>
    <scope>NUCLEOTIDE SEQUENCE</scope>
</reference>
<sequence>MDEYGEVVRRVNGVRQVWQRNLGHWKPVQETELLPEEFVEDALQGYQENPEVAEAAFEEIELSTFEGLETTPLLGGVTAGGGSSISAGAAGAAIGGAVVLGGSILGGLVKIFGGGGGSDDTEEPIRKDPILTIPGHKFLGPGNDDDDETPIDIDDSISKNHDRDYSKAKTQDEVHLADDVAIEQFTKDAVESGNIHSVIGAIGLGGKRVIETLTGVKYPANLPRSSSPTGMGLTRIKRAPGKYPIHNDPRKHPDFPKRGDHSSAAYKNRATYIWNAWNTARQNAGLVRVDPPARLGINVTMRPPMNRRTGVRPTNESITFRQWRESGNISSSDEESLVAESLSSGELAEVEDIIREANAGGISLSDFDDRDGAGPSGVKRKEPEVNQDDISTDEYVEEEEADMGPTKKARVDNGEPMEEEPVQVAGGSGRTSKSDGGFDSAQGPMSFLMRGGYRSFPGSATYTKVHRIKGWAVPYIVMTSATIRGGSNLVSTCLVKIPWEYMFLYMSPEEFLLLPAGSYVKDCKIEVMQTVATTSFPTGSTTSTTASTNHPKVLVVGKDLERKCRGGVDHVLNLDANMKPTLAENQNNFEDFIAKQYGTDQTVTDANVVVPGCAHKIPYYNRHHFCIYQPDNAQAIARGFDATNSPGFEYFQNMITEVNSNDTTWDHIDTMYYKFENAPIGEQYDQLEIFTGDINQSIGSAQYYNARRGCTNLRPGGNTTITESFGPSSKATIPLVTYSSSSIEKGSHYTRGDSAGKPARQPSYHIGMRAIDRLDPSSNSSRSSSFVSANIEFEIKATMTVNFPSYPNRFVRPKKYNVSLENVPGGIGLYPNPSGNRIVTFGLPDSGAVAPAVAAVDQLDDEDTEDGMVCPPRRLRPRRHTPQVGPLIKKK</sequence>
<feature type="region of interest" description="Disordered" evidence="1">
    <location>
        <begin position="362"/>
        <end position="437"/>
    </location>
</feature>
<feature type="compositionally biased region" description="Acidic residues" evidence="1">
    <location>
        <begin position="385"/>
        <end position="402"/>
    </location>
</feature>
<evidence type="ECO:0000256" key="1">
    <source>
        <dbReference type="SAM" id="MobiDB-lite"/>
    </source>
</evidence>
<proteinExistence type="predicted"/>
<protein>
    <submittedName>
        <fullName evidence="2">VP</fullName>
    </submittedName>
</protein>
<gene>
    <name evidence="2" type="primary">VP</name>
</gene>
<feature type="region of interest" description="Disordered" evidence="1">
    <location>
        <begin position="860"/>
        <end position="891"/>
    </location>
</feature>
<accession>A0A7L7YQI3</accession>
<dbReference type="InterPro" id="IPR016184">
    <property type="entry name" value="Capsid/spike_ssDNA_virus"/>
</dbReference>
<feature type="region of interest" description="Disordered" evidence="1">
    <location>
        <begin position="240"/>
        <end position="262"/>
    </location>
</feature>
<feature type="compositionally biased region" description="Basic and acidic residues" evidence="1">
    <location>
        <begin position="156"/>
        <end position="170"/>
    </location>
</feature>
<evidence type="ECO:0000313" key="2">
    <source>
        <dbReference type="EMBL" id="QOD39543.1"/>
    </source>
</evidence>
<feature type="compositionally biased region" description="Acidic residues" evidence="1">
    <location>
        <begin position="143"/>
        <end position="155"/>
    </location>
</feature>